<feature type="transmembrane region" description="Helical" evidence="1">
    <location>
        <begin position="209"/>
        <end position="238"/>
    </location>
</feature>
<keyword evidence="3" id="KW-1185">Reference proteome</keyword>
<name>A0ABQ6HPW2_9MICO</name>
<reference evidence="3" key="1">
    <citation type="journal article" date="2019" name="Int. J. Syst. Evol. Microbiol.">
        <title>The Global Catalogue of Microorganisms (GCM) 10K type strain sequencing project: providing services to taxonomists for standard genome sequencing and annotation.</title>
        <authorList>
            <consortium name="The Broad Institute Genomics Platform"/>
            <consortium name="The Broad Institute Genome Sequencing Center for Infectious Disease"/>
            <person name="Wu L."/>
            <person name="Ma J."/>
        </authorList>
    </citation>
    <scope>NUCLEOTIDE SEQUENCE [LARGE SCALE GENOMIC DNA]</scope>
    <source>
        <strain evidence="3">NBRC 105830</strain>
    </source>
</reference>
<keyword evidence="1" id="KW-0472">Membrane</keyword>
<dbReference type="Pfam" id="PF01944">
    <property type="entry name" value="SpoIIM"/>
    <property type="match status" value="1"/>
</dbReference>
<sequence length="334" mass="36184">MGDVDLDAYVGAHQGEWRELEQLVSRSSLSAAESDRLLDLYQRVGTHLSVLRSSAPDPALVVSLSSLLARARRRTAGTRTSSLADIGRFFVETLPAALYRLRWWWLTSMVVNLAVAFGFGLWFYRNPEIEASMATPAQIAQLVEVDFERYYSEYAASHFAAQVWTNNAWIAAICIGAGVLGVPVVLVLFQNMLNLGLMGSIMLHHDRGHVFFGLLLPHGMLELTAIFVAGGAGLRLFWSWVAPGSRTRVSSMAREGRTTAVIALGLVVVLLISGVIEGFVTPSPLPTWARIAIGLVAWAGFMVYALVLGARAAARGADGDLDAQDRGEDLVAVG</sequence>
<keyword evidence="1" id="KW-1133">Transmembrane helix</keyword>
<dbReference type="PANTHER" id="PTHR35337:SF1">
    <property type="entry name" value="SLR1478 PROTEIN"/>
    <property type="match status" value="1"/>
</dbReference>
<dbReference type="Proteomes" id="UP001157109">
    <property type="component" value="Unassembled WGS sequence"/>
</dbReference>
<dbReference type="PANTHER" id="PTHR35337">
    <property type="entry name" value="SLR1478 PROTEIN"/>
    <property type="match status" value="1"/>
</dbReference>
<organism evidence="2 3">
    <name type="scientific">Arsenicicoccus piscis</name>
    <dbReference type="NCBI Taxonomy" id="673954"/>
    <lineage>
        <taxon>Bacteria</taxon>
        <taxon>Bacillati</taxon>
        <taxon>Actinomycetota</taxon>
        <taxon>Actinomycetes</taxon>
        <taxon>Micrococcales</taxon>
        <taxon>Intrasporangiaceae</taxon>
        <taxon>Arsenicicoccus</taxon>
    </lineage>
</organism>
<feature type="transmembrane region" description="Helical" evidence="1">
    <location>
        <begin position="288"/>
        <end position="307"/>
    </location>
</feature>
<keyword evidence="1" id="KW-0812">Transmembrane</keyword>
<evidence type="ECO:0000313" key="3">
    <source>
        <dbReference type="Proteomes" id="UP001157109"/>
    </source>
</evidence>
<dbReference type="InterPro" id="IPR002798">
    <property type="entry name" value="SpoIIM-like"/>
</dbReference>
<dbReference type="EMBL" id="BSUJ01000001">
    <property type="protein sequence ID" value="GMA20386.1"/>
    <property type="molecule type" value="Genomic_DNA"/>
</dbReference>
<protein>
    <submittedName>
        <fullName evidence="2">Membrane protein</fullName>
    </submittedName>
</protein>
<evidence type="ECO:0000313" key="2">
    <source>
        <dbReference type="EMBL" id="GMA20386.1"/>
    </source>
</evidence>
<gene>
    <name evidence="2" type="ORF">GCM10025862_24070</name>
</gene>
<feature type="transmembrane region" description="Helical" evidence="1">
    <location>
        <begin position="259"/>
        <end position="276"/>
    </location>
</feature>
<comment type="caution">
    <text evidence="2">The sequence shown here is derived from an EMBL/GenBank/DDBJ whole genome shotgun (WGS) entry which is preliminary data.</text>
</comment>
<feature type="transmembrane region" description="Helical" evidence="1">
    <location>
        <begin position="168"/>
        <end position="189"/>
    </location>
</feature>
<evidence type="ECO:0000256" key="1">
    <source>
        <dbReference type="SAM" id="Phobius"/>
    </source>
</evidence>
<proteinExistence type="predicted"/>
<accession>A0ABQ6HPW2</accession>
<feature type="transmembrane region" description="Helical" evidence="1">
    <location>
        <begin position="103"/>
        <end position="124"/>
    </location>
</feature>